<dbReference type="AlphaFoldDB" id="A0A2T3JEP6"/>
<dbReference type="InterPro" id="IPR023292">
    <property type="entry name" value="NTP_PyroPHydrolase-like_dom_sf"/>
</dbReference>
<dbReference type="Proteomes" id="UP000240987">
    <property type="component" value="Unassembled WGS sequence"/>
</dbReference>
<dbReference type="InterPro" id="IPR033653">
    <property type="entry name" value="NTP-PPase_DR2231-like"/>
</dbReference>
<keyword evidence="2" id="KW-1185">Reference proteome</keyword>
<proteinExistence type="predicted"/>
<evidence type="ECO:0000313" key="1">
    <source>
        <dbReference type="EMBL" id="PSU47358.1"/>
    </source>
</evidence>
<gene>
    <name evidence="1" type="ORF">C9J12_15280</name>
</gene>
<evidence type="ECO:0000313" key="2">
    <source>
        <dbReference type="Proteomes" id="UP000240987"/>
    </source>
</evidence>
<dbReference type="GO" id="GO:0032259">
    <property type="term" value="P:methylation"/>
    <property type="evidence" value="ECO:0007669"/>
    <property type="project" value="UniProtKB-KW"/>
</dbReference>
<keyword evidence="1" id="KW-0489">Methyltransferase</keyword>
<name>A0A2T3JEP6_9GAMM</name>
<comment type="caution">
    <text evidence="1">The sequence shown here is derived from an EMBL/GenBank/DDBJ whole genome shotgun (WGS) entry which is preliminary data.</text>
</comment>
<dbReference type="GO" id="GO:0008168">
    <property type="term" value="F:methyltransferase activity"/>
    <property type="evidence" value="ECO:0007669"/>
    <property type="project" value="UniProtKB-KW"/>
</dbReference>
<dbReference type="RefSeq" id="WP_107243505.1">
    <property type="nucleotide sequence ID" value="NZ_PYMJ01000015.1"/>
</dbReference>
<dbReference type="EMBL" id="PYMJ01000015">
    <property type="protein sequence ID" value="PSU47358.1"/>
    <property type="molecule type" value="Genomic_DNA"/>
</dbReference>
<dbReference type="CDD" id="cd11530">
    <property type="entry name" value="NTP-PPase_DR2231_like"/>
    <property type="match status" value="1"/>
</dbReference>
<keyword evidence="1" id="KW-0808">Transferase</keyword>
<dbReference type="Gene3D" id="1.10.3420.10">
    <property type="entry name" value="putative ntp pyrophosphohydrolase like domain"/>
    <property type="match status" value="2"/>
</dbReference>
<organism evidence="1 2">
    <name type="scientific">Photobacterium frigidiphilum</name>
    <dbReference type="NCBI Taxonomy" id="264736"/>
    <lineage>
        <taxon>Bacteria</taxon>
        <taxon>Pseudomonadati</taxon>
        <taxon>Pseudomonadota</taxon>
        <taxon>Gammaproteobacteria</taxon>
        <taxon>Vibrionales</taxon>
        <taxon>Vibrionaceae</taxon>
        <taxon>Photobacterium</taxon>
    </lineage>
</organism>
<dbReference type="InterPro" id="IPR021130">
    <property type="entry name" value="PRib-ATP_PPHydrolase-like"/>
</dbReference>
<reference evidence="1 2" key="1">
    <citation type="submission" date="2018-01" db="EMBL/GenBank/DDBJ databases">
        <title>Whole genome sequencing of Histamine producing bacteria.</title>
        <authorList>
            <person name="Butler K."/>
        </authorList>
    </citation>
    <scope>NUCLEOTIDE SEQUENCE [LARGE SCALE GENOMIC DNA]</scope>
    <source>
        <strain evidence="1 2">JCM 12947</strain>
    </source>
</reference>
<dbReference type="OrthoDB" id="9795188at2"/>
<dbReference type="Pfam" id="PF01503">
    <property type="entry name" value="PRA-PH"/>
    <property type="match status" value="1"/>
</dbReference>
<protein>
    <submittedName>
        <fullName evidence="1">SAM-dependent methyltransferase</fullName>
    </submittedName>
</protein>
<accession>A0A2T3JEP6</accession>
<sequence length="192" mass="21766">MKLSILEQPLYDHLYRDIHEFRSTFDLDIESPETMSDKSDTLHTSLAVEELTELAEADSLVEQADAIVDSIYVLMGRLVHLGEKKVEDNIGISYLIDLLLQVAERLEIDFVACWDEVHSSNMSKVCRNESEFTDTQKHYATQGVELTGSQKGAYIIAKCAKDIDLNGKIIRQGKVLKSVYYRPADLVKLVVR</sequence>